<organism evidence="2 3">
    <name type="scientific">Candidatus Schmidhempelia bombi str. Bimp</name>
    <dbReference type="NCBI Taxonomy" id="1387197"/>
    <lineage>
        <taxon>Bacteria</taxon>
        <taxon>Pseudomonadati</taxon>
        <taxon>Pseudomonadota</taxon>
        <taxon>Gammaproteobacteria</taxon>
        <taxon>Orbales</taxon>
        <taxon>Orbaceae</taxon>
        <taxon>Candidatus Schmidhempelia</taxon>
    </lineage>
</organism>
<feature type="domain" description="HTH-like" evidence="1">
    <location>
        <begin position="29"/>
        <end position="76"/>
    </location>
</feature>
<dbReference type="Proteomes" id="UP000506160">
    <property type="component" value="Unassembled WGS sequence"/>
</dbReference>
<sequence>MCIMLMFRSTKKSILLSTTINPQKTDKTLSVKLRLIFNDNYQAYGARRLQVVLRKQDLLLSRRRIARIMKEKEVVTKIYL</sequence>
<reference evidence="2 3" key="1">
    <citation type="journal article" date="2014" name="Appl. Environ. Microbiol.">
        <title>Genomic features of a bumble bee symbiont reflect its host environment.</title>
        <authorList>
            <person name="Martinson V.G."/>
            <person name="Magoc T."/>
            <person name="Koch H."/>
            <person name="Salzberg S.L."/>
            <person name="Moran N.A."/>
        </authorList>
    </citation>
    <scope>NUCLEOTIDE SEQUENCE [LARGE SCALE GENOMIC DNA]</scope>
    <source>
        <strain evidence="2 3">Bimp</strain>
    </source>
</reference>
<evidence type="ECO:0000259" key="1">
    <source>
        <dbReference type="Pfam" id="PF13276"/>
    </source>
</evidence>
<dbReference type="EMBL" id="AWGA01000059">
    <property type="protein sequence ID" value="TEA26954.1"/>
    <property type="molecule type" value="Genomic_DNA"/>
</dbReference>
<protein>
    <submittedName>
        <fullName evidence="2">Transposase</fullName>
    </submittedName>
</protein>
<gene>
    <name evidence="2" type="ORF">O970_05975</name>
</gene>
<accession>A0AB94IC18</accession>
<proteinExistence type="predicted"/>
<dbReference type="RefSeq" id="WP_081685273.1">
    <property type="nucleotide sequence ID" value="NZ_AWGA01000059.1"/>
</dbReference>
<dbReference type="AlphaFoldDB" id="A0AB94IC18"/>
<dbReference type="InterPro" id="IPR025948">
    <property type="entry name" value="HTH-like_dom"/>
</dbReference>
<comment type="caution">
    <text evidence="2">The sequence shown here is derived from an EMBL/GenBank/DDBJ whole genome shotgun (WGS) entry which is preliminary data.</text>
</comment>
<keyword evidence="3" id="KW-1185">Reference proteome</keyword>
<dbReference type="Pfam" id="PF13276">
    <property type="entry name" value="HTH_21"/>
    <property type="match status" value="1"/>
</dbReference>
<evidence type="ECO:0000313" key="2">
    <source>
        <dbReference type="EMBL" id="TEA26954.1"/>
    </source>
</evidence>
<name>A0AB94IC18_9GAMM</name>
<evidence type="ECO:0000313" key="3">
    <source>
        <dbReference type="Proteomes" id="UP000506160"/>
    </source>
</evidence>